<proteinExistence type="predicted"/>
<evidence type="ECO:0000256" key="1">
    <source>
        <dbReference type="SAM" id="MobiDB-lite"/>
    </source>
</evidence>
<feature type="compositionally biased region" description="Basic and acidic residues" evidence="1">
    <location>
        <begin position="75"/>
        <end position="96"/>
    </location>
</feature>
<protein>
    <submittedName>
        <fullName evidence="2">Uncharacterized protein</fullName>
    </submittedName>
</protein>
<accession>A0A7J9FHD4</accession>
<organism evidence="2 3">
    <name type="scientific">Gossypium trilobum</name>
    <dbReference type="NCBI Taxonomy" id="34281"/>
    <lineage>
        <taxon>Eukaryota</taxon>
        <taxon>Viridiplantae</taxon>
        <taxon>Streptophyta</taxon>
        <taxon>Embryophyta</taxon>
        <taxon>Tracheophyta</taxon>
        <taxon>Spermatophyta</taxon>
        <taxon>Magnoliopsida</taxon>
        <taxon>eudicotyledons</taxon>
        <taxon>Gunneridae</taxon>
        <taxon>Pentapetalae</taxon>
        <taxon>rosids</taxon>
        <taxon>malvids</taxon>
        <taxon>Malvales</taxon>
        <taxon>Malvaceae</taxon>
        <taxon>Malvoideae</taxon>
        <taxon>Gossypium</taxon>
    </lineage>
</organism>
<gene>
    <name evidence="2" type="ORF">Gotri_028097</name>
</gene>
<evidence type="ECO:0000313" key="3">
    <source>
        <dbReference type="Proteomes" id="UP000593568"/>
    </source>
</evidence>
<name>A0A7J9FHD4_9ROSI</name>
<dbReference type="EMBL" id="JABEZW010216080">
    <property type="protein sequence ID" value="MBA0784723.1"/>
    <property type="molecule type" value="Genomic_DNA"/>
</dbReference>
<sequence length="151" mass="17500">MRSVWLREEGGSGGGMNEENGRGNVGNFRGSVDPILGLNLEGIGFSSQVERVRPFNDNNQMAIEQGLENEMIIGEEGKKRGRKDIEDSREMEGRDRKAVHRLRHSLKKHYPQMVFLMETKINKKRMEKFEEVVDFTLELMWIQLDLEEDFA</sequence>
<feature type="compositionally biased region" description="Basic and acidic residues" evidence="1">
    <location>
        <begin position="1"/>
        <end position="10"/>
    </location>
</feature>
<evidence type="ECO:0000313" key="2">
    <source>
        <dbReference type="EMBL" id="MBA0784723.1"/>
    </source>
</evidence>
<reference evidence="2 3" key="1">
    <citation type="journal article" date="2019" name="Genome Biol. Evol.">
        <title>Insights into the evolution of the New World diploid cottons (Gossypium, subgenus Houzingenia) based on genome sequencing.</title>
        <authorList>
            <person name="Grover C.E."/>
            <person name="Arick M.A. 2nd"/>
            <person name="Thrash A."/>
            <person name="Conover J.L."/>
            <person name="Sanders W.S."/>
            <person name="Peterson D.G."/>
            <person name="Frelichowski J.E."/>
            <person name="Scheffler J.A."/>
            <person name="Scheffler B.E."/>
            <person name="Wendel J.F."/>
        </authorList>
    </citation>
    <scope>NUCLEOTIDE SEQUENCE [LARGE SCALE GENOMIC DNA]</scope>
    <source>
        <strain evidence="2">8</strain>
        <tissue evidence="2">Leaf</tissue>
    </source>
</reference>
<feature type="region of interest" description="Disordered" evidence="1">
    <location>
        <begin position="74"/>
        <end position="97"/>
    </location>
</feature>
<dbReference type="Proteomes" id="UP000593568">
    <property type="component" value="Unassembled WGS sequence"/>
</dbReference>
<comment type="caution">
    <text evidence="2">The sequence shown here is derived from an EMBL/GenBank/DDBJ whole genome shotgun (WGS) entry which is preliminary data.</text>
</comment>
<dbReference type="AlphaFoldDB" id="A0A7J9FHD4"/>
<feature type="region of interest" description="Disordered" evidence="1">
    <location>
        <begin position="1"/>
        <end position="25"/>
    </location>
</feature>
<keyword evidence="3" id="KW-1185">Reference proteome</keyword>